<dbReference type="PANTHER" id="PTHR30055">
    <property type="entry name" value="HTH-TYPE TRANSCRIPTIONAL REGULATOR RUTR"/>
    <property type="match status" value="1"/>
</dbReference>
<keyword evidence="1 2" id="KW-0238">DNA-binding</keyword>
<dbReference type="PANTHER" id="PTHR30055:SF223">
    <property type="entry name" value="HTH-TYPE TRANSCRIPTIONAL REGULATOR UIDR"/>
    <property type="match status" value="1"/>
</dbReference>
<dbReference type="InterPro" id="IPR050109">
    <property type="entry name" value="HTH-type_TetR-like_transc_reg"/>
</dbReference>
<dbReference type="Gene3D" id="1.10.357.10">
    <property type="entry name" value="Tetracycline Repressor, domain 2"/>
    <property type="match status" value="1"/>
</dbReference>
<dbReference type="Pfam" id="PF00440">
    <property type="entry name" value="TetR_N"/>
    <property type="match status" value="1"/>
</dbReference>
<feature type="domain" description="HTH tetR-type" evidence="3">
    <location>
        <begin position="16"/>
        <end position="76"/>
    </location>
</feature>
<evidence type="ECO:0000313" key="5">
    <source>
        <dbReference type="Proteomes" id="UP001317085"/>
    </source>
</evidence>
<evidence type="ECO:0000259" key="3">
    <source>
        <dbReference type="PROSITE" id="PS50977"/>
    </source>
</evidence>
<keyword evidence="5" id="KW-1185">Reference proteome</keyword>
<name>A0ABT0EQY7_9PSED</name>
<sequence>MSSSQSPAPRRRLSREDRLRQLLDVAWQLVREAGTEALTLGHLAERAGVTKPVVYDHFVTRAGLLAALYEDFDGRQNQVFADAIEASSPTLENRAWVIASSYVDCVLLQGREIPGVIAALSSSPELETLKRKYEAIFLDKCRDALAPFSPGGSVSQAGLRAMLGAAEALSHAAASGELSREEAQQELLASILAMVNRGARRGR</sequence>
<organism evidence="4 5">
    <name type="scientific">Pseudomonas emilianonis</name>
    <dbReference type="NCBI Taxonomy" id="2915812"/>
    <lineage>
        <taxon>Bacteria</taxon>
        <taxon>Pseudomonadati</taxon>
        <taxon>Pseudomonadota</taxon>
        <taxon>Gammaproteobacteria</taxon>
        <taxon>Pseudomonadales</taxon>
        <taxon>Pseudomonadaceae</taxon>
        <taxon>Pseudomonas</taxon>
    </lineage>
</organism>
<accession>A0ABT0EQY7</accession>
<dbReference type="PRINTS" id="PR00455">
    <property type="entry name" value="HTHTETR"/>
</dbReference>
<proteinExistence type="predicted"/>
<gene>
    <name evidence="4" type="ORF">L9Z73_28675</name>
</gene>
<feature type="DNA-binding region" description="H-T-H motif" evidence="2">
    <location>
        <begin position="39"/>
        <end position="58"/>
    </location>
</feature>
<dbReference type="InterPro" id="IPR009057">
    <property type="entry name" value="Homeodomain-like_sf"/>
</dbReference>
<evidence type="ECO:0000256" key="1">
    <source>
        <dbReference type="ARBA" id="ARBA00023125"/>
    </source>
</evidence>
<comment type="caution">
    <text evidence="4">The sequence shown here is derived from an EMBL/GenBank/DDBJ whole genome shotgun (WGS) entry which is preliminary data.</text>
</comment>
<dbReference type="PROSITE" id="PS50977">
    <property type="entry name" value="HTH_TETR_2"/>
    <property type="match status" value="1"/>
</dbReference>
<dbReference type="SUPFAM" id="SSF46689">
    <property type="entry name" value="Homeodomain-like"/>
    <property type="match status" value="1"/>
</dbReference>
<reference evidence="4 5" key="1">
    <citation type="submission" date="2022-02" db="EMBL/GenBank/DDBJ databases">
        <title>Comparative genomics of the first Antarctic Pseudomonas spp. capable of biotransforming 2,4,6-Trinitrotoluene.</title>
        <authorList>
            <person name="Cabrera M.A."/>
            <person name="Marquez S.L."/>
            <person name="Perez-Donoso J.M."/>
        </authorList>
    </citation>
    <scope>NUCLEOTIDE SEQUENCE [LARGE SCALE GENOMIC DNA]</scope>
    <source>
        <strain evidence="4 5">TNT11</strain>
    </source>
</reference>
<dbReference type="InterPro" id="IPR001647">
    <property type="entry name" value="HTH_TetR"/>
</dbReference>
<protein>
    <submittedName>
        <fullName evidence="4">TetR/AcrR family transcriptional regulator</fullName>
    </submittedName>
</protein>
<dbReference type="RefSeq" id="WP_247408180.1">
    <property type="nucleotide sequence ID" value="NZ_JAKNRV010000520.1"/>
</dbReference>
<dbReference type="Proteomes" id="UP001317085">
    <property type="component" value="Unassembled WGS sequence"/>
</dbReference>
<evidence type="ECO:0000256" key="2">
    <source>
        <dbReference type="PROSITE-ProRule" id="PRU00335"/>
    </source>
</evidence>
<evidence type="ECO:0000313" key="4">
    <source>
        <dbReference type="EMBL" id="MCK1788150.1"/>
    </source>
</evidence>
<dbReference type="EMBL" id="JAKNRV010000520">
    <property type="protein sequence ID" value="MCK1788150.1"/>
    <property type="molecule type" value="Genomic_DNA"/>
</dbReference>